<dbReference type="Proteomes" id="UP000646053">
    <property type="component" value="Unassembled WGS sequence"/>
</dbReference>
<dbReference type="Gene3D" id="2.30.110.10">
    <property type="entry name" value="Electron Transport, Fmn-binding Protein, Chain A"/>
    <property type="match status" value="1"/>
</dbReference>
<dbReference type="AlphaFoldDB" id="A0A8J7ZD38"/>
<dbReference type="PANTHER" id="PTHR34071:SF2">
    <property type="entry name" value="FLAVIN-NUCLEOTIDE-BINDING PROTEIN"/>
    <property type="match status" value="1"/>
</dbReference>
<name>A0A8J7ZD38_9CYAN</name>
<protein>
    <submittedName>
        <fullName evidence="1">Pyridoxamine 5'-phosphate oxidase family protein</fullName>
    </submittedName>
</protein>
<proteinExistence type="predicted"/>
<dbReference type="PANTHER" id="PTHR34071">
    <property type="entry name" value="5-NITROIMIDAZOLE ANTIBIOTICS RESISTANCE PROTEIN, NIMA-FAMILY-RELATED PROTEIN-RELATED"/>
    <property type="match status" value="1"/>
</dbReference>
<dbReference type="SUPFAM" id="SSF50475">
    <property type="entry name" value="FMN-binding split barrel"/>
    <property type="match status" value="1"/>
</dbReference>
<dbReference type="InterPro" id="IPR024747">
    <property type="entry name" value="Pyridox_Oxase-rel"/>
</dbReference>
<dbReference type="EMBL" id="WVIE01000042">
    <property type="protein sequence ID" value="NDJ19845.1"/>
    <property type="molecule type" value="Genomic_DNA"/>
</dbReference>
<gene>
    <name evidence="1" type="ORF">GS601_21580</name>
</gene>
<evidence type="ECO:0000313" key="2">
    <source>
        <dbReference type="Proteomes" id="UP000646053"/>
    </source>
</evidence>
<dbReference type="Pfam" id="PF12900">
    <property type="entry name" value="Pyridox_ox_2"/>
    <property type="match status" value="1"/>
</dbReference>
<dbReference type="InterPro" id="IPR012349">
    <property type="entry name" value="Split_barrel_FMN-bd"/>
</dbReference>
<reference evidence="1" key="1">
    <citation type="submission" date="2019-12" db="EMBL/GenBank/DDBJ databases">
        <title>High-Quality draft genome sequences of three cyanobacteria isolated from the limestone walls of the Old Cathedral of Coimbra.</title>
        <authorList>
            <person name="Tiago I."/>
            <person name="Soares F."/>
            <person name="Portugal A."/>
        </authorList>
    </citation>
    <scope>NUCLEOTIDE SEQUENCE</scope>
    <source>
        <strain evidence="1">A</strain>
    </source>
</reference>
<dbReference type="RefSeq" id="WP_162425366.1">
    <property type="nucleotide sequence ID" value="NZ_WVIE01000042.1"/>
</dbReference>
<sequence>MLDIDEMGQQEIQGFLQQVGYGHLGCIHEGKPYVIPMHYYFDDPALYLFTTEGMKTHAIDANPEVCLQIEEIHDPLHWRSVIVNGRADRLTEQPDIDHALQFIKEHNPTLSPAINRTWVDSWGRAEVIAVYRLHPSEMSGRTTEGVSSQS</sequence>
<accession>A0A8J7ZD38</accession>
<comment type="caution">
    <text evidence="1">The sequence shown here is derived from an EMBL/GenBank/DDBJ whole genome shotgun (WGS) entry which is preliminary data.</text>
</comment>
<organism evidence="1 2">
    <name type="scientific">Myxacorys almedinensis A</name>
    <dbReference type="NCBI Taxonomy" id="2690445"/>
    <lineage>
        <taxon>Bacteria</taxon>
        <taxon>Bacillati</taxon>
        <taxon>Cyanobacteriota</taxon>
        <taxon>Cyanophyceae</taxon>
        <taxon>Leptolyngbyales</taxon>
        <taxon>Leptolyngbyaceae</taxon>
        <taxon>Myxacorys</taxon>
        <taxon>Myxacorys almedinensis</taxon>
    </lineage>
</organism>
<keyword evidence="2" id="KW-1185">Reference proteome</keyword>
<evidence type="ECO:0000313" key="1">
    <source>
        <dbReference type="EMBL" id="NDJ19845.1"/>
    </source>
</evidence>